<reference evidence="2" key="2">
    <citation type="submission" date="2021-08" db="EMBL/GenBank/DDBJ databases">
        <authorList>
            <person name="Tani A."/>
            <person name="Ola A."/>
            <person name="Ogura Y."/>
            <person name="Katsura K."/>
            <person name="Hayashi T."/>
        </authorList>
    </citation>
    <scope>NUCLEOTIDE SEQUENCE</scope>
    <source>
        <strain evidence="2">DSM 23632</strain>
    </source>
</reference>
<proteinExistence type="predicted"/>
<evidence type="ECO:0000313" key="3">
    <source>
        <dbReference type="Proteomes" id="UP001055057"/>
    </source>
</evidence>
<keyword evidence="1" id="KW-1133">Transmembrane helix</keyword>
<keyword evidence="1" id="KW-0812">Transmembrane</keyword>
<keyword evidence="1" id="KW-0472">Membrane</keyword>
<dbReference type="SUPFAM" id="SSF82866">
    <property type="entry name" value="Multidrug efflux transporter AcrB transmembrane domain"/>
    <property type="match status" value="1"/>
</dbReference>
<comment type="caution">
    <text evidence="2">The sequence shown here is derived from an EMBL/GenBank/DDBJ whole genome shotgun (WGS) entry which is preliminary data.</text>
</comment>
<feature type="transmembrane region" description="Helical" evidence="1">
    <location>
        <begin position="33"/>
        <end position="52"/>
    </location>
</feature>
<dbReference type="Pfam" id="PF00873">
    <property type="entry name" value="ACR_tran"/>
    <property type="match status" value="1"/>
</dbReference>
<evidence type="ECO:0000313" key="2">
    <source>
        <dbReference type="EMBL" id="GJE59399.1"/>
    </source>
</evidence>
<accession>A0ABQ4TVV4</accession>
<gene>
    <name evidence="2" type="ORF">MPOCJGCO_1490</name>
</gene>
<reference evidence="2" key="1">
    <citation type="journal article" date="2021" name="Front. Microbiol.">
        <title>Comprehensive Comparative Genomics and Phenotyping of Methylobacterium Species.</title>
        <authorList>
            <person name="Alessa O."/>
            <person name="Ogura Y."/>
            <person name="Fujitani Y."/>
            <person name="Takami H."/>
            <person name="Hayashi T."/>
            <person name="Sahin N."/>
            <person name="Tani A."/>
        </authorList>
    </citation>
    <scope>NUCLEOTIDE SEQUENCE</scope>
    <source>
        <strain evidence="2">DSM 23632</strain>
    </source>
</reference>
<protein>
    <submittedName>
        <fullName evidence="2">Uncharacterized protein</fullName>
    </submittedName>
</protein>
<keyword evidence="3" id="KW-1185">Reference proteome</keyword>
<dbReference type="EMBL" id="BPRB01000078">
    <property type="protein sequence ID" value="GJE59399.1"/>
    <property type="molecule type" value="Genomic_DNA"/>
</dbReference>
<dbReference type="Proteomes" id="UP001055057">
    <property type="component" value="Unassembled WGS sequence"/>
</dbReference>
<dbReference type="Gene3D" id="3.30.70.1440">
    <property type="entry name" value="Multidrug efflux transporter AcrB pore domain"/>
    <property type="match status" value="1"/>
</dbReference>
<organism evidence="2 3">
    <name type="scientific">Methylobacterium trifolii</name>
    <dbReference type="NCBI Taxonomy" id="1003092"/>
    <lineage>
        <taxon>Bacteria</taxon>
        <taxon>Pseudomonadati</taxon>
        <taxon>Pseudomonadota</taxon>
        <taxon>Alphaproteobacteria</taxon>
        <taxon>Hyphomicrobiales</taxon>
        <taxon>Methylobacteriaceae</taxon>
        <taxon>Methylobacterium</taxon>
    </lineage>
</organism>
<sequence length="88" mass="10091">MAEMERLAAKRPSGFDHAWTGQSLQEKLSGSQAVYRLALSLFCVFLCLAALFESWSIPLAQPDHEPSRTAQRKRPPDSRRVAFYFRFD</sequence>
<dbReference type="InterPro" id="IPR001036">
    <property type="entry name" value="Acrflvin-R"/>
</dbReference>
<evidence type="ECO:0000256" key="1">
    <source>
        <dbReference type="SAM" id="Phobius"/>
    </source>
</evidence>
<dbReference type="Gene3D" id="1.20.1640.10">
    <property type="entry name" value="Multidrug efflux transporter AcrB transmembrane domain"/>
    <property type="match status" value="1"/>
</dbReference>
<name>A0ABQ4TVV4_9HYPH</name>